<gene>
    <name evidence="3" type="ORF">FGG08_000237</name>
</gene>
<name>A0A9P8IIA7_9PEZI</name>
<feature type="compositionally biased region" description="Acidic residues" evidence="1">
    <location>
        <begin position="46"/>
        <end position="59"/>
    </location>
</feature>
<reference evidence="3" key="1">
    <citation type="submission" date="2021-03" db="EMBL/GenBank/DDBJ databases">
        <title>Comparative genomics and phylogenomic investigation of the class Geoglossomycetes provide insights into ecological specialization and systematics.</title>
        <authorList>
            <person name="Melie T."/>
            <person name="Pirro S."/>
            <person name="Miller A.N."/>
            <person name="Quandt A."/>
        </authorList>
    </citation>
    <scope>NUCLEOTIDE SEQUENCE</scope>
    <source>
        <strain evidence="3">GBOQ0MN5Z8</strain>
    </source>
</reference>
<dbReference type="AlphaFoldDB" id="A0A9P8IIA7"/>
<evidence type="ECO:0000259" key="2">
    <source>
        <dbReference type="Pfam" id="PF15377"/>
    </source>
</evidence>
<dbReference type="Pfam" id="PF15377">
    <property type="entry name" value="DUF4604"/>
    <property type="match status" value="1"/>
</dbReference>
<dbReference type="OrthoDB" id="5388322at2759"/>
<keyword evidence="4" id="KW-1185">Reference proteome</keyword>
<proteinExistence type="predicted"/>
<feature type="region of interest" description="Disordered" evidence="1">
    <location>
        <begin position="13"/>
        <end position="175"/>
    </location>
</feature>
<comment type="caution">
    <text evidence="3">The sequence shown here is derived from an EMBL/GenBank/DDBJ whole genome shotgun (WGS) entry which is preliminary data.</text>
</comment>
<accession>A0A9P8IIA7</accession>
<dbReference type="Proteomes" id="UP000698800">
    <property type="component" value="Unassembled WGS sequence"/>
</dbReference>
<evidence type="ECO:0000313" key="4">
    <source>
        <dbReference type="Proteomes" id="UP000698800"/>
    </source>
</evidence>
<feature type="domain" description="DUF4604" evidence="2">
    <location>
        <begin position="6"/>
        <end position="169"/>
    </location>
</feature>
<feature type="compositionally biased region" description="Basic and acidic residues" evidence="1">
    <location>
        <begin position="29"/>
        <end position="45"/>
    </location>
</feature>
<feature type="compositionally biased region" description="Acidic residues" evidence="1">
    <location>
        <begin position="166"/>
        <end position="175"/>
    </location>
</feature>
<feature type="compositionally biased region" description="Basic and acidic residues" evidence="1">
    <location>
        <begin position="140"/>
        <end position="150"/>
    </location>
</feature>
<dbReference type="EMBL" id="JAGHQL010000003">
    <property type="protein sequence ID" value="KAH0547512.1"/>
    <property type="molecule type" value="Genomic_DNA"/>
</dbReference>
<organism evidence="3 4">
    <name type="scientific">Glutinoglossum americanum</name>
    <dbReference type="NCBI Taxonomy" id="1670608"/>
    <lineage>
        <taxon>Eukaryota</taxon>
        <taxon>Fungi</taxon>
        <taxon>Dikarya</taxon>
        <taxon>Ascomycota</taxon>
        <taxon>Pezizomycotina</taxon>
        <taxon>Geoglossomycetes</taxon>
        <taxon>Geoglossales</taxon>
        <taxon>Geoglossaceae</taxon>
        <taxon>Glutinoglossum</taxon>
    </lineage>
</organism>
<evidence type="ECO:0000313" key="3">
    <source>
        <dbReference type="EMBL" id="KAH0547512.1"/>
    </source>
</evidence>
<feature type="compositionally biased region" description="Basic and acidic residues" evidence="1">
    <location>
        <begin position="91"/>
        <end position="102"/>
    </location>
</feature>
<dbReference type="InterPro" id="IPR027911">
    <property type="entry name" value="DUF4604"/>
</dbReference>
<evidence type="ECO:0000256" key="1">
    <source>
        <dbReference type="SAM" id="MobiDB-lite"/>
    </source>
</evidence>
<sequence>MSFNSKNLAYELKEPSFLRKLRNQQGGGDSHRHERPLARPKRDRDGDGDDEPTYVDEESNNILSKAEYAALLGSEGGGGSKVESQVTDNAAHSHGEKGKMADGSEDTSASKEIIAGIGERKKRKAGKTVGVELQNDESEGADKSKVDKTKSGNKPKKMKKVKLSFEGDEEGWERK</sequence>
<feature type="compositionally biased region" description="Basic residues" evidence="1">
    <location>
        <begin position="151"/>
        <end position="162"/>
    </location>
</feature>
<protein>
    <recommendedName>
        <fullName evidence="2">DUF4604 domain-containing protein</fullName>
    </recommendedName>
</protein>